<dbReference type="Proteomes" id="UP000275473">
    <property type="component" value="Unassembled WGS sequence"/>
</dbReference>
<keyword evidence="9" id="KW-1185">Reference proteome</keyword>
<evidence type="ECO:0000313" key="8">
    <source>
        <dbReference type="EMBL" id="RNF39520.1"/>
    </source>
</evidence>
<dbReference type="NCBIfam" id="NF007773">
    <property type="entry name" value="PRK10459.1"/>
    <property type="match status" value="1"/>
</dbReference>
<sequence>MSLKMQAANSVKLTSLSTIITGVLQLIQLIVLGRVLGPEVFGIIALIQIVIQFAHMYMDMGITDAIIQKKKISQVELSSLYWFSIVVGFIMFGLLFLISPLIAGAFQQPQLKELVQVIGISFVIIPFGLQFQTLATKNLEFANISKHEIISTFIGVTVTIILASYFNFGAWSLVVGHIVMTVFRTAPWVVIGFVNPATRPTLQFSWSAVKGSVSFGMYRLGTNTANYFNTKIDQIIIGMMMGPQILGFYSMAMNLIMQPIQKLNPMITKVSFPVFSKIQHEKARLQKGYLFIIKVIMTLNAPMFGGLIVLAPFLIPVLLGGEWSNIVPIVQILCFYALFRALGNPSGSLFIAVGKVRWSFYWQIALLFVIPIVVYFASLTGEIAIVAIAMGALRFALFFINYFARIRLIIGACLPELLKAIFVPIFHSAIMMLLLAVLLSQLSVTEETILIIVTVLMGGAIYSSLLLIFQRNLVKEVKGFFVKKALV</sequence>
<dbReference type="GO" id="GO:0005886">
    <property type="term" value="C:plasma membrane"/>
    <property type="evidence" value="ECO:0007669"/>
    <property type="project" value="UniProtKB-SubCell"/>
</dbReference>
<feature type="transmembrane region" description="Helical" evidence="7">
    <location>
        <begin position="416"/>
        <end position="442"/>
    </location>
</feature>
<dbReference type="EMBL" id="RIAX01000005">
    <property type="protein sequence ID" value="RNF39520.1"/>
    <property type="molecule type" value="Genomic_DNA"/>
</dbReference>
<evidence type="ECO:0000256" key="1">
    <source>
        <dbReference type="ARBA" id="ARBA00004651"/>
    </source>
</evidence>
<feature type="transmembrane region" description="Helical" evidence="7">
    <location>
        <begin position="383"/>
        <end position="404"/>
    </location>
</feature>
<name>A0A3M8P8D3_9BACL</name>
<evidence type="ECO:0000256" key="3">
    <source>
        <dbReference type="ARBA" id="ARBA00022475"/>
    </source>
</evidence>
<dbReference type="Pfam" id="PF13440">
    <property type="entry name" value="Polysacc_synt_3"/>
    <property type="match status" value="1"/>
</dbReference>
<dbReference type="OrthoDB" id="9770347at2"/>
<evidence type="ECO:0000256" key="2">
    <source>
        <dbReference type="ARBA" id="ARBA00007430"/>
    </source>
</evidence>
<evidence type="ECO:0000256" key="6">
    <source>
        <dbReference type="ARBA" id="ARBA00023136"/>
    </source>
</evidence>
<comment type="subcellular location">
    <subcellularLocation>
        <location evidence="1">Cell membrane</location>
        <topology evidence="1">Multi-pass membrane protein</topology>
    </subcellularLocation>
</comment>
<dbReference type="RefSeq" id="WP_123165220.1">
    <property type="nucleotide sequence ID" value="NZ_RIAX01000005.1"/>
</dbReference>
<evidence type="ECO:0000313" key="9">
    <source>
        <dbReference type="Proteomes" id="UP000275473"/>
    </source>
</evidence>
<dbReference type="AlphaFoldDB" id="A0A3M8P8D3"/>
<feature type="transmembrane region" description="Helical" evidence="7">
    <location>
        <begin position="360"/>
        <end position="377"/>
    </location>
</feature>
<keyword evidence="4 7" id="KW-0812">Transmembrane</keyword>
<comment type="caution">
    <text evidence="8">The sequence shown here is derived from an EMBL/GenBank/DDBJ whole genome shotgun (WGS) entry which is preliminary data.</text>
</comment>
<accession>A0A3M8P8D3</accession>
<proteinExistence type="inferred from homology"/>
<feature type="transmembrane region" description="Helical" evidence="7">
    <location>
        <begin position="40"/>
        <end position="58"/>
    </location>
</feature>
<dbReference type="CDD" id="cd13127">
    <property type="entry name" value="MATE_tuaB_like"/>
    <property type="match status" value="1"/>
</dbReference>
<evidence type="ECO:0000256" key="5">
    <source>
        <dbReference type="ARBA" id="ARBA00022989"/>
    </source>
</evidence>
<evidence type="ECO:0000256" key="7">
    <source>
        <dbReference type="SAM" id="Phobius"/>
    </source>
</evidence>
<dbReference type="PANTHER" id="PTHR30250">
    <property type="entry name" value="PST FAMILY PREDICTED COLANIC ACID TRANSPORTER"/>
    <property type="match status" value="1"/>
</dbReference>
<comment type="similarity">
    <text evidence="2">Belongs to the polysaccharide synthase family.</text>
</comment>
<feature type="transmembrane region" description="Helical" evidence="7">
    <location>
        <begin position="289"/>
        <end position="315"/>
    </location>
</feature>
<feature type="transmembrane region" description="Helical" evidence="7">
    <location>
        <begin position="12"/>
        <end position="34"/>
    </location>
</feature>
<keyword evidence="6 7" id="KW-0472">Membrane</keyword>
<gene>
    <name evidence="8" type="ORF">EEX84_08575</name>
</gene>
<feature type="transmembrane region" description="Helical" evidence="7">
    <location>
        <begin position="448"/>
        <end position="469"/>
    </location>
</feature>
<dbReference type="PANTHER" id="PTHR30250:SF10">
    <property type="entry name" value="LIPOPOLYSACCHARIDE BIOSYNTHESIS PROTEIN WZXC"/>
    <property type="match status" value="1"/>
</dbReference>
<organism evidence="8 9">
    <name type="scientific">Planococcus salinus</name>
    <dbReference type="NCBI Taxonomy" id="1848460"/>
    <lineage>
        <taxon>Bacteria</taxon>
        <taxon>Bacillati</taxon>
        <taxon>Bacillota</taxon>
        <taxon>Bacilli</taxon>
        <taxon>Bacillales</taxon>
        <taxon>Caryophanaceae</taxon>
        <taxon>Planococcus</taxon>
    </lineage>
</organism>
<evidence type="ECO:0000256" key="4">
    <source>
        <dbReference type="ARBA" id="ARBA00022692"/>
    </source>
</evidence>
<feature type="transmembrane region" description="Helical" evidence="7">
    <location>
        <begin position="79"/>
        <end position="102"/>
    </location>
</feature>
<protein>
    <submittedName>
        <fullName evidence="8">Colanic acid exporter</fullName>
    </submittedName>
</protein>
<dbReference type="InterPro" id="IPR050833">
    <property type="entry name" value="Poly_Biosynth_Transport"/>
</dbReference>
<feature type="transmembrane region" description="Helical" evidence="7">
    <location>
        <begin position="114"/>
        <end position="135"/>
    </location>
</feature>
<feature type="transmembrane region" description="Helical" evidence="7">
    <location>
        <begin position="147"/>
        <end position="168"/>
    </location>
</feature>
<reference evidence="8 9" key="1">
    <citation type="journal article" date="2018" name="Int. J. Syst. Evol. Microbiol.">
        <title>Planococcus salinus sp. nov., a moderately halophilic bacterium isolated from a saline-alkali soil.</title>
        <authorList>
            <person name="Gan L."/>
        </authorList>
    </citation>
    <scope>NUCLEOTIDE SEQUENCE [LARGE SCALE GENOMIC DNA]</scope>
    <source>
        <strain evidence="8 9">LCB217</strain>
    </source>
</reference>
<keyword evidence="5 7" id="KW-1133">Transmembrane helix</keyword>
<keyword evidence="3" id="KW-1003">Cell membrane</keyword>